<evidence type="ECO:0000259" key="12">
    <source>
        <dbReference type="SMART" id="SM00481"/>
    </source>
</evidence>
<gene>
    <name evidence="13" type="ORF">FPL14_05705</name>
</gene>
<dbReference type="PANTHER" id="PTHR32294:SF0">
    <property type="entry name" value="DNA POLYMERASE III SUBUNIT ALPHA"/>
    <property type="match status" value="1"/>
</dbReference>
<keyword evidence="7" id="KW-0235">DNA replication</keyword>
<evidence type="ECO:0000256" key="11">
    <source>
        <dbReference type="SAM" id="MobiDB-lite"/>
    </source>
</evidence>
<dbReference type="GO" id="GO:0003676">
    <property type="term" value="F:nucleic acid binding"/>
    <property type="evidence" value="ECO:0007669"/>
    <property type="project" value="InterPro"/>
</dbReference>
<sequence>MCDFVHLHVHSEYSLLDGAARIKEMAAKAAELGMTSLALTDHGVMYGAIPFYKACLEHGIKPIIGMEAYITAGSRHDKQSRKEQPTYHLTLLAKNETGYRNLMKLTSIGHLEGFYYRPRIDFEALSAHAEGLVCLSGCMSSELSRQLMDDNEEAAKATAMRYRDLFGEDYYLEIQDHGILDQKKITAGVLKLSEELGIPLAATNDSHYICEEDNSLQDVLMCIGTGKTVDDPDRFKISTNQLFLKSGEEMAALFRHVPEAIANTVKIADSCSLELEFGKHVLPAFNPLPEGSSAARYLEELCMAGLRERFEGLPEWEDAEYRSAAEERLRYELRVIGEMGFDDYFLIVWDFIRYAHEHGIVTGPGRGSSAGSLVAYVLKITDVDPLKHKLLFERFLNPERVSMPDIDIDFSDERRDEVIRYVVEKYGAAHVAQIITFGTLAARAAVRDVGRVLNLPYGEVDKTAKLIPGMPGMSIERAMKENAEFRALAEGGSGAAELIAMAKRVEGMPRHASTHAAGVVISSDPLTDYVPLQEGTDGVPLTQYSMENLEAVGLLKMDFLGLRTLSIIERSLVSIREQTGRELRWEEVSYEDKDTYELMGRGETTGIFQLESSGMRRVLKEMKPSSFEDVVSAVALYRPGPMEFIPQFIRAKHGLIEVEYPHPTLEPILSDTYGIIVYQEQIMQIASAMAGFTLGEADLLRRAVSKKKREVLDEQRKFFVRGSLKQGYSDEEANGVYDLIVRFADYGFCRAHAAAYAVLAFQTAYLKAHYPVAFMASMLTAVVGNQRKTAEYVDECRRMGIEVLKPDVNESGVLFTPIAAAGESGKGAIRFGLAGVKNVGTQAIESIMRERGESSFESLSDFCRRVDSRVCNKRVIESLVQAGALESLPGHRSQQLAALEPTLAAAALWRKEREELQIELFDFEESPNWNVDLPNVPPYTQTQMLELERDLMGLYLSGHPLDAFDELMDELKLDRLVDISEMADGSTVFTAGMIVSLKPFVTRKGQSMAFLEIEDRIMGTELVAFPSVWAKSASFVKKGSLVFVRAKVQLGDEDYKLLADDILPLESANLKLQAERLRRIGQSSRSGSGPGSGGSYPGRPGATAQGAKGAVPVAAASAAAVKPATPTMIEAPQRVYILIDAAHEQPATLIRLKLLLKTHPGQLVTVLRYEREKRTVALSDEYKVEPTPELVEEMEKLLGEGSIRVK</sequence>
<dbReference type="Pfam" id="PF17657">
    <property type="entry name" value="DNA_pol3_finger"/>
    <property type="match status" value="1"/>
</dbReference>
<evidence type="ECO:0000256" key="7">
    <source>
        <dbReference type="ARBA" id="ARBA00022705"/>
    </source>
</evidence>
<evidence type="ECO:0000313" key="14">
    <source>
        <dbReference type="Proteomes" id="UP000515679"/>
    </source>
</evidence>
<dbReference type="NCBIfam" id="NF004226">
    <property type="entry name" value="PRK05673.1"/>
    <property type="match status" value="1"/>
</dbReference>
<evidence type="ECO:0000256" key="3">
    <source>
        <dbReference type="ARBA" id="ARBA00012417"/>
    </source>
</evidence>
<evidence type="ECO:0000256" key="5">
    <source>
        <dbReference type="ARBA" id="ARBA00022679"/>
    </source>
</evidence>
<dbReference type="InterPro" id="IPR041931">
    <property type="entry name" value="DNA_pol3_alpha_thumb_dom"/>
</dbReference>
<keyword evidence="14" id="KW-1185">Reference proteome</keyword>
<dbReference type="NCBIfam" id="TIGR00594">
    <property type="entry name" value="polc"/>
    <property type="match status" value="1"/>
</dbReference>
<dbReference type="InterPro" id="IPR040982">
    <property type="entry name" value="DNA_pol3_finger"/>
</dbReference>
<dbReference type="KEGG" id="cchl:FPL14_05705"/>
<evidence type="ECO:0000256" key="1">
    <source>
        <dbReference type="ARBA" id="ARBA00004496"/>
    </source>
</evidence>
<dbReference type="PANTHER" id="PTHR32294">
    <property type="entry name" value="DNA POLYMERASE III SUBUNIT ALPHA"/>
    <property type="match status" value="1"/>
</dbReference>
<protein>
    <recommendedName>
        <fullName evidence="4">DNA polymerase III subunit alpha</fullName>
        <ecNumber evidence="3">2.7.7.7</ecNumber>
    </recommendedName>
</protein>
<dbReference type="GO" id="GO:0003887">
    <property type="term" value="F:DNA-directed DNA polymerase activity"/>
    <property type="evidence" value="ECO:0007669"/>
    <property type="project" value="UniProtKB-KW"/>
</dbReference>
<dbReference type="AlphaFoldDB" id="A0A7G5BUW9"/>
<dbReference type="InterPro" id="IPR011708">
    <property type="entry name" value="DNA_pol3_alpha_NTPase_dom"/>
</dbReference>
<accession>A0A7G5BUW9</accession>
<evidence type="ECO:0000256" key="4">
    <source>
        <dbReference type="ARBA" id="ARBA00019114"/>
    </source>
</evidence>
<reference evidence="13 14" key="1">
    <citation type="submission" date="2019-07" db="EMBL/GenBank/DDBJ databases">
        <authorList>
            <person name="Kim J.K."/>
            <person name="Cheong H.-M."/>
            <person name="Choi Y."/>
            <person name="Hwang K.J."/>
            <person name="Lee S."/>
            <person name="Choi C."/>
        </authorList>
    </citation>
    <scope>NUCLEOTIDE SEQUENCE [LARGE SCALE GENOMIC DNA]</scope>
    <source>
        <strain evidence="13 14">KS 22</strain>
    </source>
</reference>
<dbReference type="Pfam" id="PF01336">
    <property type="entry name" value="tRNA_anti-codon"/>
    <property type="match status" value="1"/>
</dbReference>
<dbReference type="Pfam" id="PF02811">
    <property type="entry name" value="PHP"/>
    <property type="match status" value="1"/>
</dbReference>
<dbReference type="GO" id="GO:0008408">
    <property type="term" value="F:3'-5' exonuclease activity"/>
    <property type="evidence" value="ECO:0007669"/>
    <property type="project" value="InterPro"/>
</dbReference>
<feature type="region of interest" description="Disordered" evidence="11">
    <location>
        <begin position="1080"/>
        <end position="1105"/>
    </location>
</feature>
<dbReference type="SUPFAM" id="SSF89550">
    <property type="entry name" value="PHP domain-like"/>
    <property type="match status" value="1"/>
</dbReference>
<proteinExistence type="inferred from homology"/>
<dbReference type="Proteomes" id="UP000515679">
    <property type="component" value="Chromosome"/>
</dbReference>
<dbReference type="InterPro" id="IPR004365">
    <property type="entry name" value="NA-bd_OB_tRNA"/>
</dbReference>
<dbReference type="RefSeq" id="WP_182302110.1">
    <property type="nucleotide sequence ID" value="NZ_CP041969.1"/>
</dbReference>
<comment type="similarity">
    <text evidence="2">Belongs to the DNA polymerase type-C family. DnaE subfamily.</text>
</comment>
<keyword evidence="5 13" id="KW-0808">Transferase</keyword>
<evidence type="ECO:0000313" key="13">
    <source>
        <dbReference type="EMBL" id="QMV40753.1"/>
    </source>
</evidence>
<dbReference type="Pfam" id="PF14579">
    <property type="entry name" value="HHH_6"/>
    <property type="match status" value="1"/>
</dbReference>
<dbReference type="CDD" id="cd04485">
    <property type="entry name" value="DnaE_OBF"/>
    <property type="match status" value="1"/>
</dbReference>
<organism evidence="13 14">
    <name type="scientific">Cohnella cholangitidis</name>
    <dbReference type="NCBI Taxonomy" id="2598458"/>
    <lineage>
        <taxon>Bacteria</taxon>
        <taxon>Bacillati</taxon>
        <taxon>Bacillota</taxon>
        <taxon>Bacilli</taxon>
        <taxon>Bacillales</taxon>
        <taxon>Paenibacillaceae</taxon>
        <taxon>Cohnella</taxon>
    </lineage>
</organism>
<dbReference type="InterPro" id="IPR004805">
    <property type="entry name" value="DnaE2/DnaE/PolC"/>
</dbReference>
<dbReference type="Gene3D" id="3.20.20.140">
    <property type="entry name" value="Metal-dependent hydrolases"/>
    <property type="match status" value="1"/>
</dbReference>
<evidence type="ECO:0000256" key="8">
    <source>
        <dbReference type="ARBA" id="ARBA00022932"/>
    </source>
</evidence>
<dbReference type="GO" id="GO:0006260">
    <property type="term" value="P:DNA replication"/>
    <property type="evidence" value="ECO:0007669"/>
    <property type="project" value="UniProtKB-KW"/>
</dbReference>
<dbReference type="SMART" id="SM00481">
    <property type="entry name" value="POLIIIAc"/>
    <property type="match status" value="1"/>
</dbReference>
<feature type="domain" description="Polymerase/histidinol phosphatase N-terminal" evidence="12">
    <location>
        <begin position="5"/>
        <end position="72"/>
    </location>
</feature>
<dbReference type="InterPro" id="IPR003141">
    <property type="entry name" value="Pol/His_phosphatase_N"/>
</dbReference>
<comment type="function">
    <text evidence="9">DNA polymerase III is a complex, multichain enzyme responsible for most of the replicative synthesis in bacteria. This DNA polymerase also exhibits 3' to 5' exonuclease activity. The alpha chain is the DNA polymerase.</text>
</comment>
<evidence type="ECO:0000256" key="2">
    <source>
        <dbReference type="ARBA" id="ARBA00009496"/>
    </source>
</evidence>
<dbReference type="InterPro" id="IPR004013">
    <property type="entry name" value="PHP_dom"/>
</dbReference>
<dbReference type="EC" id="2.7.7.7" evidence="3"/>
<dbReference type="Gene3D" id="1.10.10.1600">
    <property type="entry name" value="Bacterial DNA polymerase III alpha subunit, thumb domain"/>
    <property type="match status" value="1"/>
</dbReference>
<keyword evidence="8" id="KW-0239">DNA-directed DNA polymerase</keyword>
<dbReference type="EMBL" id="CP041969">
    <property type="protein sequence ID" value="QMV40753.1"/>
    <property type="molecule type" value="Genomic_DNA"/>
</dbReference>
<dbReference type="Pfam" id="PF07733">
    <property type="entry name" value="DNA_pol3_alpha"/>
    <property type="match status" value="1"/>
</dbReference>
<evidence type="ECO:0000256" key="10">
    <source>
        <dbReference type="ARBA" id="ARBA00049244"/>
    </source>
</evidence>
<dbReference type="GO" id="GO:0005737">
    <property type="term" value="C:cytoplasm"/>
    <property type="evidence" value="ECO:0007669"/>
    <property type="project" value="UniProtKB-SubCell"/>
</dbReference>
<dbReference type="Gene3D" id="1.10.150.870">
    <property type="match status" value="1"/>
</dbReference>
<dbReference type="InterPro" id="IPR016195">
    <property type="entry name" value="Pol/histidinol_Pase-like"/>
</dbReference>
<comment type="subcellular location">
    <subcellularLocation>
        <location evidence="1">Cytoplasm</location>
    </subcellularLocation>
</comment>
<dbReference type="CDD" id="cd12113">
    <property type="entry name" value="PHP_PolIIIA_DnaE3"/>
    <property type="match status" value="1"/>
</dbReference>
<keyword evidence="6 13" id="KW-0548">Nucleotidyltransferase</keyword>
<dbReference type="NCBIfam" id="NF005298">
    <property type="entry name" value="PRK06826.1"/>
    <property type="match status" value="1"/>
</dbReference>
<evidence type="ECO:0000256" key="9">
    <source>
        <dbReference type="ARBA" id="ARBA00025611"/>
    </source>
</evidence>
<comment type="catalytic activity">
    <reaction evidence="10">
        <text>DNA(n) + a 2'-deoxyribonucleoside 5'-triphosphate = DNA(n+1) + diphosphate</text>
        <dbReference type="Rhea" id="RHEA:22508"/>
        <dbReference type="Rhea" id="RHEA-COMP:17339"/>
        <dbReference type="Rhea" id="RHEA-COMP:17340"/>
        <dbReference type="ChEBI" id="CHEBI:33019"/>
        <dbReference type="ChEBI" id="CHEBI:61560"/>
        <dbReference type="ChEBI" id="CHEBI:173112"/>
        <dbReference type="EC" id="2.7.7.7"/>
    </reaction>
</comment>
<name>A0A7G5BUW9_9BACL</name>
<dbReference type="InterPro" id="IPR029460">
    <property type="entry name" value="DNAPol_HHH"/>
</dbReference>
<evidence type="ECO:0000256" key="6">
    <source>
        <dbReference type="ARBA" id="ARBA00022695"/>
    </source>
</evidence>